<keyword evidence="2" id="KW-0472">Membrane</keyword>
<dbReference type="RefSeq" id="WP_118921217.1">
    <property type="nucleotide sequence ID" value="NZ_QWEG01000008.1"/>
</dbReference>
<evidence type="ECO:0000313" key="4">
    <source>
        <dbReference type="Proteomes" id="UP000284416"/>
    </source>
</evidence>
<feature type="transmembrane region" description="Helical" evidence="2">
    <location>
        <begin position="6"/>
        <end position="24"/>
    </location>
</feature>
<gene>
    <name evidence="3" type="ORF">D1B31_12930</name>
</gene>
<proteinExistence type="predicted"/>
<dbReference type="OrthoDB" id="2871992at2"/>
<dbReference type="Proteomes" id="UP000284416">
    <property type="component" value="Unassembled WGS sequence"/>
</dbReference>
<organism evidence="3 4">
    <name type="scientific">Neobacillus notoginsengisoli</name>
    <dbReference type="NCBI Taxonomy" id="1578198"/>
    <lineage>
        <taxon>Bacteria</taxon>
        <taxon>Bacillati</taxon>
        <taxon>Bacillota</taxon>
        <taxon>Bacilli</taxon>
        <taxon>Bacillales</taxon>
        <taxon>Bacillaceae</taxon>
        <taxon>Neobacillus</taxon>
    </lineage>
</organism>
<sequence>MGISKVTALIIAAIAAIGLGIMLLNNNVGQEGPETAIAQRVQESNEQRPDVQGTESPLSKTDAQGAVTIRASILPEESGDGKLTFEILMNTHSVDLSQYNLAEMATISSGGKELPASFEWKTDGQDSHHMKGMLVWTGTVSLDKDLKLVLKDIGNIPEKRFFWKQDELRGMNVQ</sequence>
<keyword evidence="4" id="KW-1185">Reference proteome</keyword>
<name>A0A417YSC4_9BACI</name>
<evidence type="ECO:0000256" key="2">
    <source>
        <dbReference type="SAM" id="Phobius"/>
    </source>
</evidence>
<keyword evidence="2" id="KW-1133">Transmembrane helix</keyword>
<evidence type="ECO:0000256" key="1">
    <source>
        <dbReference type="SAM" id="MobiDB-lite"/>
    </source>
</evidence>
<evidence type="ECO:0000313" key="3">
    <source>
        <dbReference type="EMBL" id="RHW38883.1"/>
    </source>
</evidence>
<dbReference type="EMBL" id="QWEG01000008">
    <property type="protein sequence ID" value="RHW38883.1"/>
    <property type="molecule type" value="Genomic_DNA"/>
</dbReference>
<evidence type="ECO:0008006" key="5">
    <source>
        <dbReference type="Google" id="ProtNLM"/>
    </source>
</evidence>
<reference evidence="3 4" key="1">
    <citation type="journal article" date="2017" name="Int. J. Syst. Evol. Microbiol.">
        <title>Bacillus notoginsengisoli sp. nov., a novel bacterium isolated from the rhizosphere of Panax notoginseng.</title>
        <authorList>
            <person name="Zhang M.Y."/>
            <person name="Cheng J."/>
            <person name="Cai Y."/>
            <person name="Zhang T.Y."/>
            <person name="Wu Y.Y."/>
            <person name="Manikprabhu D."/>
            <person name="Li W.J."/>
            <person name="Zhang Y.X."/>
        </authorList>
    </citation>
    <scope>NUCLEOTIDE SEQUENCE [LARGE SCALE GENOMIC DNA]</scope>
    <source>
        <strain evidence="3 4">JCM 30743</strain>
    </source>
</reference>
<feature type="region of interest" description="Disordered" evidence="1">
    <location>
        <begin position="42"/>
        <end position="62"/>
    </location>
</feature>
<keyword evidence="2" id="KW-0812">Transmembrane</keyword>
<accession>A0A417YSC4</accession>
<dbReference type="AlphaFoldDB" id="A0A417YSC4"/>
<comment type="caution">
    <text evidence="3">The sequence shown here is derived from an EMBL/GenBank/DDBJ whole genome shotgun (WGS) entry which is preliminary data.</text>
</comment>
<feature type="compositionally biased region" description="Polar residues" evidence="1">
    <location>
        <begin position="53"/>
        <end position="62"/>
    </location>
</feature>
<protein>
    <recommendedName>
        <fullName evidence="5">DUF4352 domain-containing protein</fullName>
    </recommendedName>
</protein>